<dbReference type="SUPFAM" id="SSF143120">
    <property type="entry name" value="YefM-like"/>
    <property type="match status" value="1"/>
</dbReference>
<name>A0A9E7CX78_9HYPH</name>
<dbReference type="KEGG" id="apol:K9D25_22990"/>
<dbReference type="RefSeq" id="WP_244451142.1">
    <property type="nucleotide sequence ID" value="NZ_CP083241.1"/>
</dbReference>
<dbReference type="AlphaFoldDB" id="A0A9E7CX78"/>
<protein>
    <submittedName>
        <fullName evidence="3">Type II toxin-antitoxin system Phd/YefM family antitoxin</fullName>
    </submittedName>
</protein>
<organism evidence="3 4">
    <name type="scientific">Ancylobacter polymorphus</name>
    <dbReference type="NCBI Taxonomy" id="223390"/>
    <lineage>
        <taxon>Bacteria</taxon>
        <taxon>Pseudomonadati</taxon>
        <taxon>Pseudomonadota</taxon>
        <taxon>Alphaproteobacteria</taxon>
        <taxon>Hyphomicrobiales</taxon>
        <taxon>Xanthobacteraceae</taxon>
        <taxon>Ancylobacter</taxon>
    </lineage>
</organism>
<geneLocation type="plasmid" evidence="3 4">
    <name>pB</name>
</geneLocation>
<keyword evidence="3" id="KW-0614">Plasmid</keyword>
<sequence>MDTTLTLQVLDDNLARALKAAAQGAVFIVDENGKPAYVLLSYPAWQALAAPPRSISDRIRQKDGDGESVEFDPEPARIRLKPAELD</sequence>
<reference evidence="3" key="1">
    <citation type="submission" date="2021-09" db="EMBL/GenBank/DDBJ databases">
        <title>Network and meta-omics reveal the key degrader and cooperation patterns in an efficient 1,4-dioxane-degrading microbial community.</title>
        <authorList>
            <person name="Dai C."/>
        </authorList>
    </citation>
    <scope>NUCLEOTIDE SEQUENCE</scope>
    <source>
        <strain evidence="3">ZM13</strain>
        <plasmid evidence="3">pB</plasmid>
    </source>
</reference>
<evidence type="ECO:0000313" key="4">
    <source>
        <dbReference type="Proteomes" id="UP000831684"/>
    </source>
</evidence>
<gene>
    <name evidence="3" type="ORF">K9D25_22990</name>
</gene>
<dbReference type="Proteomes" id="UP000831684">
    <property type="component" value="Plasmid pB"/>
</dbReference>
<accession>A0A9E7CX78</accession>
<dbReference type="EMBL" id="CP083241">
    <property type="protein sequence ID" value="UOK73523.1"/>
    <property type="molecule type" value="Genomic_DNA"/>
</dbReference>
<feature type="region of interest" description="Disordered" evidence="2">
    <location>
        <begin position="57"/>
        <end position="86"/>
    </location>
</feature>
<evidence type="ECO:0000256" key="2">
    <source>
        <dbReference type="SAM" id="MobiDB-lite"/>
    </source>
</evidence>
<proteinExistence type="inferred from homology"/>
<evidence type="ECO:0000256" key="1">
    <source>
        <dbReference type="ARBA" id="ARBA00009981"/>
    </source>
</evidence>
<evidence type="ECO:0000313" key="3">
    <source>
        <dbReference type="EMBL" id="UOK73523.1"/>
    </source>
</evidence>
<feature type="compositionally biased region" description="Basic and acidic residues" evidence="2">
    <location>
        <begin position="74"/>
        <end position="86"/>
    </location>
</feature>
<dbReference type="InterPro" id="IPR036165">
    <property type="entry name" value="YefM-like_sf"/>
</dbReference>
<comment type="similarity">
    <text evidence="1">Belongs to the phD/YefM antitoxin family.</text>
</comment>